<evidence type="ECO:0000313" key="2">
    <source>
        <dbReference type="Proteomes" id="UP001586593"/>
    </source>
</evidence>
<accession>A0ABR3VY04</accession>
<reference evidence="1 2" key="1">
    <citation type="journal article" date="2024" name="Commun. Biol.">
        <title>Comparative genomic analysis of thermophilic fungi reveals convergent evolutionary adaptations and gene losses.</title>
        <authorList>
            <person name="Steindorff A.S."/>
            <person name="Aguilar-Pontes M.V."/>
            <person name="Robinson A.J."/>
            <person name="Andreopoulos B."/>
            <person name="LaButti K."/>
            <person name="Kuo A."/>
            <person name="Mondo S."/>
            <person name="Riley R."/>
            <person name="Otillar R."/>
            <person name="Haridas S."/>
            <person name="Lipzen A."/>
            <person name="Grimwood J."/>
            <person name="Schmutz J."/>
            <person name="Clum A."/>
            <person name="Reid I.D."/>
            <person name="Moisan M.C."/>
            <person name="Butler G."/>
            <person name="Nguyen T.T.M."/>
            <person name="Dewar K."/>
            <person name="Conant G."/>
            <person name="Drula E."/>
            <person name="Henrissat B."/>
            <person name="Hansel C."/>
            <person name="Singer S."/>
            <person name="Hutchinson M.I."/>
            <person name="de Vries R.P."/>
            <person name="Natvig D.O."/>
            <person name="Powell A.J."/>
            <person name="Tsang A."/>
            <person name="Grigoriev I.V."/>
        </authorList>
    </citation>
    <scope>NUCLEOTIDE SEQUENCE [LARGE SCALE GENOMIC DNA]</scope>
    <source>
        <strain evidence="1 2">ATCC 24622</strain>
    </source>
</reference>
<sequence length="175" mass="18016">MRSSRSLARSAGVRIVVVASLEMRCSSAFASAAASAASSRSSTPSSTSSGASDSVRCLLRAGGVSSSLSLLTSIQPPESLLSVDATSQSLELKESSSLASSAFVPEAAPPSSACPFSACFLFFSSSFHFSSSSRPSIPPASSSPNLRLCSSPARRLIVAVLPRSFFRNRSAPTSR</sequence>
<dbReference type="EMBL" id="JAZHXJ010000949">
    <property type="protein sequence ID" value="KAL1847975.1"/>
    <property type="molecule type" value="Genomic_DNA"/>
</dbReference>
<gene>
    <name evidence="1" type="ORF">VTK73DRAFT_10244</name>
</gene>
<name>A0ABR3VY04_9PEZI</name>
<keyword evidence="2" id="KW-1185">Reference proteome</keyword>
<organism evidence="1 2">
    <name type="scientific">Phialemonium thermophilum</name>
    <dbReference type="NCBI Taxonomy" id="223376"/>
    <lineage>
        <taxon>Eukaryota</taxon>
        <taxon>Fungi</taxon>
        <taxon>Dikarya</taxon>
        <taxon>Ascomycota</taxon>
        <taxon>Pezizomycotina</taxon>
        <taxon>Sordariomycetes</taxon>
        <taxon>Sordariomycetidae</taxon>
        <taxon>Cephalothecales</taxon>
        <taxon>Cephalothecaceae</taxon>
        <taxon>Phialemonium</taxon>
    </lineage>
</organism>
<proteinExistence type="predicted"/>
<comment type="caution">
    <text evidence="1">The sequence shown here is derived from an EMBL/GenBank/DDBJ whole genome shotgun (WGS) entry which is preliminary data.</text>
</comment>
<evidence type="ECO:0008006" key="3">
    <source>
        <dbReference type="Google" id="ProtNLM"/>
    </source>
</evidence>
<protein>
    <recommendedName>
        <fullName evidence="3">Secreted protein</fullName>
    </recommendedName>
</protein>
<evidence type="ECO:0000313" key="1">
    <source>
        <dbReference type="EMBL" id="KAL1847975.1"/>
    </source>
</evidence>
<dbReference type="Proteomes" id="UP001586593">
    <property type="component" value="Unassembled WGS sequence"/>
</dbReference>